<dbReference type="GeneID" id="2895170"/>
<name>Q6CIM3_KLULA</name>
<keyword evidence="6 8" id="KW-0472">Membrane</keyword>
<dbReference type="InterPro" id="IPR053937">
    <property type="entry name" value="GOST_TM"/>
</dbReference>
<dbReference type="InterPro" id="IPR009637">
    <property type="entry name" value="GPR107/GPR108-like"/>
</dbReference>
<dbReference type="OMA" id="TWGFYDF"/>
<evidence type="ECO:0000256" key="3">
    <source>
        <dbReference type="ARBA" id="ARBA00022692"/>
    </source>
</evidence>
<keyword evidence="13" id="KW-1185">Reference proteome</keyword>
<reference evidence="12 13" key="1">
    <citation type="journal article" date="2004" name="Nature">
        <title>Genome evolution in yeasts.</title>
        <authorList>
            <consortium name="Genolevures"/>
            <person name="Dujon B."/>
            <person name="Sherman D."/>
            <person name="Fischer G."/>
            <person name="Durrens P."/>
            <person name="Casaregola S."/>
            <person name="Lafontaine I."/>
            <person name="de Montigny J."/>
            <person name="Marck C."/>
            <person name="Neuveglise C."/>
            <person name="Talla E."/>
            <person name="Goffard N."/>
            <person name="Frangeul L."/>
            <person name="Aigle M."/>
            <person name="Anthouard V."/>
            <person name="Babour A."/>
            <person name="Barbe V."/>
            <person name="Barnay S."/>
            <person name="Blanchin S."/>
            <person name="Beckerich J.M."/>
            <person name="Beyne E."/>
            <person name="Bleykasten C."/>
            <person name="Boisrame A."/>
            <person name="Boyer J."/>
            <person name="Cattolico L."/>
            <person name="Confanioleri F."/>
            <person name="de Daruvar A."/>
            <person name="Despons L."/>
            <person name="Fabre E."/>
            <person name="Fairhead C."/>
            <person name="Ferry-Dumazet H."/>
            <person name="Groppi A."/>
            <person name="Hantraye F."/>
            <person name="Hennequin C."/>
            <person name="Jauniaux N."/>
            <person name="Joyet P."/>
            <person name="Kachouri R."/>
            <person name="Kerrest A."/>
            <person name="Koszul R."/>
            <person name="Lemaire M."/>
            <person name="Lesur I."/>
            <person name="Ma L."/>
            <person name="Muller H."/>
            <person name="Nicaud J.M."/>
            <person name="Nikolski M."/>
            <person name="Oztas S."/>
            <person name="Ozier-Kalogeropoulos O."/>
            <person name="Pellenz S."/>
            <person name="Potier S."/>
            <person name="Richard G.F."/>
            <person name="Straub M.L."/>
            <person name="Suleau A."/>
            <person name="Swennene D."/>
            <person name="Tekaia F."/>
            <person name="Wesolowski-Louvel M."/>
            <person name="Westhof E."/>
            <person name="Wirth B."/>
            <person name="Zeniou-Meyer M."/>
            <person name="Zivanovic I."/>
            <person name="Bolotin-Fukuhara M."/>
            <person name="Thierry A."/>
            <person name="Bouchier C."/>
            <person name="Caudron B."/>
            <person name="Scarpelli C."/>
            <person name="Gaillardin C."/>
            <person name="Weissenbach J."/>
            <person name="Wincker P."/>
            <person name="Souciet J.L."/>
        </authorList>
    </citation>
    <scope>NUCLEOTIDE SEQUENCE [LARGE SCALE GENOMIC DNA]</scope>
    <source>
        <strain evidence="13">ATCC 8585 / CBS 2359 / DSM 70799 / NBRC 1267 / NRRL Y-1140 / WM37</strain>
    </source>
</reference>
<evidence type="ECO:0000259" key="11">
    <source>
        <dbReference type="Pfam" id="PF21902"/>
    </source>
</evidence>
<feature type="transmembrane region" description="Helical" evidence="8">
    <location>
        <begin position="251"/>
        <end position="276"/>
    </location>
</feature>
<dbReference type="KEGG" id="kla:KLLA0_F25498g"/>
<proteinExistence type="inferred from homology"/>
<feature type="chain" id="PRO_5004272027" evidence="9">
    <location>
        <begin position="23"/>
        <end position="501"/>
    </location>
</feature>
<feature type="transmembrane region" description="Helical" evidence="8">
    <location>
        <begin position="297"/>
        <end position="315"/>
    </location>
</feature>
<evidence type="ECO:0000256" key="6">
    <source>
        <dbReference type="ARBA" id="ARBA00023136"/>
    </source>
</evidence>
<keyword evidence="4 9" id="KW-0732">Signal</keyword>
<evidence type="ECO:0000313" key="12">
    <source>
        <dbReference type="EMBL" id="CAG98924.1"/>
    </source>
</evidence>
<dbReference type="GO" id="GO:0042147">
    <property type="term" value="P:retrograde transport, endosome to Golgi"/>
    <property type="evidence" value="ECO:0007669"/>
    <property type="project" value="TreeGrafter"/>
</dbReference>
<dbReference type="AlphaFoldDB" id="Q6CIM3"/>
<sequence length="501" mass="57297">MNFKLNWVTLFCTALWLHFATANKGTITEKQNQICSGMYSKEDWSGRVDPYISFDLKKLNKEGISVVIFDFQDYIHIGAKTKAGVVKYICDEEAIKENLCQEKNKNQFIISPEAYDPDSDTEKSLSADIHTFYVGNTGLVKDKYAIKKTGYYCVGTYAKDTGISYKAEVNFRNSFGNLAASEINKLPLYGLLAIFYVVAMALYLFAFWKHKHELLPLQKYLLAAFVFLTIDTIFIWGYYDLKNTKGSTAGTTVYMVIVSILNSAKITMSLFLLLVICKGYGVVYPKLNKTTMRRVQFFSVLTFAISVAALIQNYMTPSDSTSMVPLFFFIPLGICFMIFYFLILQSLDQTVKYLKQQKQIVKLGMYKKLIIIFYVALFVIFGGIILSSFVLIGMSSIEMVEQHWRTRFFFVDFWPSLVYYAVFVALSFTWRPTSTSYMLAVSQQLPTDPENVADFDLDDLQSLEQEWNQEYEQPAGSEPNEADLNFSDDENDKKKPVQPSA</sequence>
<dbReference type="STRING" id="284590.Q6CIM3"/>
<accession>Q6CIM3</accession>
<dbReference type="eggNOG" id="KOG2568">
    <property type="taxonomic scope" value="Eukaryota"/>
</dbReference>
<evidence type="ECO:0000256" key="7">
    <source>
        <dbReference type="SAM" id="MobiDB-lite"/>
    </source>
</evidence>
<feature type="transmembrane region" description="Helical" evidence="8">
    <location>
        <begin position="369"/>
        <end position="393"/>
    </location>
</feature>
<feature type="transmembrane region" description="Helical" evidence="8">
    <location>
        <begin position="413"/>
        <end position="430"/>
    </location>
</feature>
<evidence type="ECO:0000256" key="4">
    <source>
        <dbReference type="ARBA" id="ARBA00022729"/>
    </source>
</evidence>
<dbReference type="HOGENOM" id="CLU_024065_1_0_1"/>
<dbReference type="PANTHER" id="PTHR21229">
    <property type="entry name" value="LUNG SEVEN TRANSMEMBRANE RECEPTOR"/>
    <property type="match status" value="1"/>
</dbReference>
<feature type="region of interest" description="Disordered" evidence="7">
    <location>
        <begin position="468"/>
        <end position="501"/>
    </location>
</feature>
<dbReference type="GO" id="GO:0005794">
    <property type="term" value="C:Golgi apparatus"/>
    <property type="evidence" value="ECO:0007669"/>
    <property type="project" value="TreeGrafter"/>
</dbReference>
<organism evidence="12 13">
    <name type="scientific">Kluyveromyces lactis (strain ATCC 8585 / CBS 2359 / DSM 70799 / NBRC 1267 / NRRL Y-1140 / WM37)</name>
    <name type="common">Yeast</name>
    <name type="synonym">Candida sphaerica</name>
    <dbReference type="NCBI Taxonomy" id="284590"/>
    <lineage>
        <taxon>Eukaryota</taxon>
        <taxon>Fungi</taxon>
        <taxon>Dikarya</taxon>
        <taxon>Ascomycota</taxon>
        <taxon>Saccharomycotina</taxon>
        <taxon>Saccharomycetes</taxon>
        <taxon>Saccharomycetales</taxon>
        <taxon>Saccharomycetaceae</taxon>
        <taxon>Kluyveromyces</taxon>
    </lineage>
</organism>
<dbReference type="EMBL" id="CR382126">
    <property type="protein sequence ID" value="CAG98924.1"/>
    <property type="molecule type" value="Genomic_DNA"/>
</dbReference>
<feature type="transmembrane region" description="Helical" evidence="8">
    <location>
        <begin position="327"/>
        <end position="348"/>
    </location>
</feature>
<dbReference type="RefSeq" id="XP_456216.1">
    <property type="nucleotide sequence ID" value="XM_456216.1"/>
</dbReference>
<protein>
    <submittedName>
        <fullName evidence="12">KLLA0F25498p</fullName>
    </submittedName>
</protein>
<feature type="signal peptide" evidence="9">
    <location>
        <begin position="1"/>
        <end position="22"/>
    </location>
</feature>
<dbReference type="Proteomes" id="UP000000598">
    <property type="component" value="Chromosome F"/>
</dbReference>
<comment type="similarity">
    <text evidence="2">Belongs to the LU7TM family.</text>
</comment>
<dbReference type="GO" id="GO:0016020">
    <property type="term" value="C:membrane"/>
    <property type="evidence" value="ECO:0007669"/>
    <property type="project" value="UniProtKB-SubCell"/>
</dbReference>
<evidence type="ECO:0000313" key="13">
    <source>
        <dbReference type="Proteomes" id="UP000000598"/>
    </source>
</evidence>
<dbReference type="InParanoid" id="Q6CIM3"/>
<dbReference type="PANTHER" id="PTHR21229:SF1">
    <property type="entry name" value="GH17801P"/>
    <property type="match status" value="1"/>
</dbReference>
<feature type="domain" description="PTM1-like N-terminal" evidence="11">
    <location>
        <begin position="32"/>
        <end position="173"/>
    </location>
</feature>
<feature type="domain" description="GOST seven transmembrane" evidence="10">
    <location>
        <begin position="185"/>
        <end position="436"/>
    </location>
</feature>
<evidence type="ECO:0000256" key="5">
    <source>
        <dbReference type="ARBA" id="ARBA00022989"/>
    </source>
</evidence>
<dbReference type="GO" id="GO:0005829">
    <property type="term" value="C:cytosol"/>
    <property type="evidence" value="ECO:0007669"/>
    <property type="project" value="GOC"/>
</dbReference>
<dbReference type="Pfam" id="PF21902">
    <property type="entry name" value="PTM1-like_N"/>
    <property type="match status" value="1"/>
</dbReference>
<keyword evidence="5 8" id="KW-1133">Transmembrane helix</keyword>
<evidence type="ECO:0000256" key="1">
    <source>
        <dbReference type="ARBA" id="ARBA00004141"/>
    </source>
</evidence>
<dbReference type="Pfam" id="PF06814">
    <property type="entry name" value="GOST_TM"/>
    <property type="match status" value="1"/>
</dbReference>
<comment type="subcellular location">
    <subcellularLocation>
        <location evidence="1">Membrane</location>
        <topology evidence="1">Multi-pass membrane protein</topology>
    </subcellularLocation>
</comment>
<evidence type="ECO:0000256" key="8">
    <source>
        <dbReference type="SAM" id="Phobius"/>
    </source>
</evidence>
<keyword evidence="3 8" id="KW-0812">Transmembrane</keyword>
<gene>
    <name evidence="12" type="ORF">KLLA0_F25498g</name>
</gene>
<evidence type="ECO:0000256" key="2">
    <source>
        <dbReference type="ARBA" id="ARBA00007883"/>
    </source>
</evidence>
<feature type="transmembrane region" description="Helical" evidence="8">
    <location>
        <begin position="220"/>
        <end position="239"/>
    </location>
</feature>
<evidence type="ECO:0000259" key="10">
    <source>
        <dbReference type="Pfam" id="PF06814"/>
    </source>
</evidence>
<feature type="transmembrane region" description="Helical" evidence="8">
    <location>
        <begin position="188"/>
        <end position="208"/>
    </location>
</feature>
<dbReference type="PaxDb" id="284590-Q6CIM3"/>
<dbReference type="InterPro" id="IPR053938">
    <property type="entry name" value="PTM1-like_N"/>
</dbReference>
<evidence type="ECO:0000256" key="9">
    <source>
        <dbReference type="SAM" id="SignalP"/>
    </source>
</evidence>
<dbReference type="FunCoup" id="Q6CIM3">
    <property type="interactions" value="621"/>
</dbReference>